<accession>A0A7Z0JD00</accession>
<protein>
    <submittedName>
        <fullName evidence="1">Uncharacterized protein</fullName>
    </submittedName>
</protein>
<dbReference type="Proteomes" id="UP000572051">
    <property type="component" value="Unassembled WGS sequence"/>
</dbReference>
<dbReference type="AlphaFoldDB" id="A0A7Z0JD00"/>
<dbReference type="EMBL" id="JACCFS010000001">
    <property type="protein sequence ID" value="NYJ37983.1"/>
    <property type="molecule type" value="Genomic_DNA"/>
</dbReference>
<keyword evidence="2" id="KW-1185">Reference proteome</keyword>
<gene>
    <name evidence="1" type="ORF">HNR10_005864</name>
</gene>
<evidence type="ECO:0000313" key="2">
    <source>
        <dbReference type="Proteomes" id="UP000572051"/>
    </source>
</evidence>
<evidence type="ECO:0000313" key="1">
    <source>
        <dbReference type="EMBL" id="NYJ37983.1"/>
    </source>
</evidence>
<proteinExistence type="predicted"/>
<reference evidence="1 2" key="1">
    <citation type="submission" date="2020-07" db="EMBL/GenBank/DDBJ databases">
        <title>Sequencing the genomes of 1000 actinobacteria strains.</title>
        <authorList>
            <person name="Klenk H.-P."/>
        </authorList>
    </citation>
    <scope>NUCLEOTIDE SEQUENCE [LARGE SCALE GENOMIC DNA]</scope>
    <source>
        <strain evidence="1 2">DSM 44442</strain>
    </source>
</reference>
<comment type="caution">
    <text evidence="1">The sequence shown here is derived from an EMBL/GenBank/DDBJ whole genome shotgun (WGS) entry which is preliminary data.</text>
</comment>
<sequence length="150" mass="16179">MLSESLAALAGAAATGLVGAMVTDVWQLTKQEVADLFGRGENAGREGIAAALDVDAQVLARADDGEADEIRAELEDVWRRRLEHLLEKHPEMEPELGELVEQIKERAPADGSTWVQHNVARDHATQFAVQGGNVVYHQAPEPPKAGNGRP</sequence>
<name>A0A7Z0JD00_9ACTN</name>
<organism evidence="1 2">
    <name type="scientific">Nocardiopsis aegyptia</name>
    <dbReference type="NCBI Taxonomy" id="220378"/>
    <lineage>
        <taxon>Bacteria</taxon>
        <taxon>Bacillati</taxon>
        <taxon>Actinomycetota</taxon>
        <taxon>Actinomycetes</taxon>
        <taxon>Streptosporangiales</taxon>
        <taxon>Nocardiopsidaceae</taxon>
        <taxon>Nocardiopsis</taxon>
    </lineage>
</organism>
<dbReference type="RefSeq" id="WP_179829148.1">
    <property type="nucleotide sequence ID" value="NZ_JACCFS010000001.1"/>
</dbReference>